<comment type="caution">
    <text evidence="2">The sequence shown here is derived from an EMBL/GenBank/DDBJ whole genome shotgun (WGS) entry which is preliminary data.</text>
</comment>
<evidence type="ECO:0000313" key="3">
    <source>
        <dbReference type="Proteomes" id="UP000821866"/>
    </source>
</evidence>
<dbReference type="Proteomes" id="UP000821866">
    <property type="component" value="Unassembled WGS sequence"/>
</dbReference>
<reference evidence="2" key="2">
    <citation type="submission" date="2021-09" db="EMBL/GenBank/DDBJ databases">
        <authorList>
            <person name="Jia N."/>
            <person name="Wang J."/>
            <person name="Shi W."/>
            <person name="Du L."/>
            <person name="Sun Y."/>
            <person name="Zhan W."/>
            <person name="Jiang J."/>
            <person name="Wang Q."/>
            <person name="Zhang B."/>
            <person name="Ji P."/>
            <person name="Sakyi L.B."/>
            <person name="Cui X."/>
            <person name="Yuan T."/>
            <person name="Jiang B."/>
            <person name="Yang W."/>
            <person name="Lam T.T.-Y."/>
            <person name="Chang Q."/>
            <person name="Ding S."/>
            <person name="Wang X."/>
            <person name="Zhu J."/>
            <person name="Ruan X."/>
            <person name="Zhao L."/>
            <person name="Wei J."/>
            <person name="Que T."/>
            <person name="Du C."/>
            <person name="Cheng J."/>
            <person name="Dai P."/>
            <person name="Han X."/>
            <person name="Huang E."/>
            <person name="Gao Y."/>
            <person name="Liu J."/>
            <person name="Shao H."/>
            <person name="Ye R."/>
            <person name="Li L."/>
            <person name="Wei W."/>
            <person name="Wang X."/>
            <person name="Wang C."/>
            <person name="Huo Q."/>
            <person name="Li W."/>
            <person name="Guo W."/>
            <person name="Chen H."/>
            <person name="Chen S."/>
            <person name="Zhou L."/>
            <person name="Zhou L."/>
            <person name="Ni X."/>
            <person name="Tian J."/>
            <person name="Zhou Y."/>
            <person name="Sheng Y."/>
            <person name="Liu T."/>
            <person name="Pan Y."/>
            <person name="Xia L."/>
            <person name="Li J."/>
            <person name="Zhao F."/>
            <person name="Cao W."/>
        </authorList>
    </citation>
    <scope>NUCLEOTIDE SEQUENCE</scope>
    <source>
        <strain evidence="2">Rmic-2018</strain>
        <tissue evidence="2">Larvae</tissue>
    </source>
</reference>
<proteinExistence type="predicted"/>
<feature type="domain" description="Endonuclease/exonuclease/phosphatase" evidence="1">
    <location>
        <begin position="5"/>
        <end position="88"/>
    </location>
</feature>
<reference evidence="2" key="1">
    <citation type="journal article" date="2020" name="Cell">
        <title>Large-Scale Comparative Analyses of Tick Genomes Elucidate Their Genetic Diversity and Vector Capacities.</title>
        <authorList>
            <consortium name="Tick Genome and Microbiome Consortium (TIGMIC)"/>
            <person name="Jia N."/>
            <person name="Wang J."/>
            <person name="Shi W."/>
            <person name="Du L."/>
            <person name="Sun Y."/>
            <person name="Zhan W."/>
            <person name="Jiang J.F."/>
            <person name="Wang Q."/>
            <person name="Zhang B."/>
            <person name="Ji P."/>
            <person name="Bell-Sakyi L."/>
            <person name="Cui X.M."/>
            <person name="Yuan T.T."/>
            <person name="Jiang B.G."/>
            <person name="Yang W.F."/>
            <person name="Lam T.T."/>
            <person name="Chang Q.C."/>
            <person name="Ding S.J."/>
            <person name="Wang X.J."/>
            <person name="Zhu J.G."/>
            <person name="Ruan X.D."/>
            <person name="Zhao L."/>
            <person name="Wei J.T."/>
            <person name="Ye R.Z."/>
            <person name="Que T.C."/>
            <person name="Du C.H."/>
            <person name="Zhou Y.H."/>
            <person name="Cheng J.X."/>
            <person name="Dai P.F."/>
            <person name="Guo W.B."/>
            <person name="Han X.H."/>
            <person name="Huang E.J."/>
            <person name="Li L.F."/>
            <person name="Wei W."/>
            <person name="Gao Y.C."/>
            <person name="Liu J.Z."/>
            <person name="Shao H.Z."/>
            <person name="Wang X."/>
            <person name="Wang C.C."/>
            <person name="Yang T.C."/>
            <person name="Huo Q.B."/>
            <person name="Li W."/>
            <person name="Chen H.Y."/>
            <person name="Chen S.E."/>
            <person name="Zhou L.G."/>
            <person name="Ni X.B."/>
            <person name="Tian J.H."/>
            <person name="Sheng Y."/>
            <person name="Liu T."/>
            <person name="Pan Y.S."/>
            <person name="Xia L.Y."/>
            <person name="Li J."/>
            <person name="Zhao F."/>
            <person name="Cao W.C."/>
        </authorList>
    </citation>
    <scope>NUCLEOTIDE SEQUENCE</scope>
    <source>
        <strain evidence="2">Rmic-2018</strain>
    </source>
</reference>
<sequence length="224" mass="25550">MTGDNSLIVLGDFNASSTEWGHLKSKDKGTKLTECANPLDLQLINNLSLPSRRGNSVQRDTMPDLTFTKNVRATWDNHADELGIDHCILQITAENEVKAPRKFTIMDWDQFRKVRKQKKKHDLKEAWRKNKLNRHLRTKIADLSHEIESQAKTLCAQQWNNTCDEADGKLRRGSKWGLLKHLMADSDKPTRGGTQQQIERLVHKHAQDSGGSQAPLKMLGQKYC</sequence>
<evidence type="ECO:0000313" key="2">
    <source>
        <dbReference type="EMBL" id="KAH8026577.1"/>
    </source>
</evidence>
<dbReference type="SUPFAM" id="SSF56219">
    <property type="entry name" value="DNase I-like"/>
    <property type="match status" value="1"/>
</dbReference>
<evidence type="ECO:0000259" key="1">
    <source>
        <dbReference type="Pfam" id="PF14529"/>
    </source>
</evidence>
<dbReference type="EMBL" id="JABSTU010000007">
    <property type="protein sequence ID" value="KAH8026577.1"/>
    <property type="molecule type" value="Genomic_DNA"/>
</dbReference>
<dbReference type="InterPro" id="IPR036691">
    <property type="entry name" value="Endo/exonu/phosph_ase_sf"/>
</dbReference>
<dbReference type="Gene3D" id="3.60.10.10">
    <property type="entry name" value="Endonuclease/exonuclease/phosphatase"/>
    <property type="match status" value="1"/>
</dbReference>
<dbReference type="AlphaFoldDB" id="A0A9J6DXG2"/>
<dbReference type="Pfam" id="PF14529">
    <property type="entry name" value="Exo_endo_phos_2"/>
    <property type="match status" value="1"/>
</dbReference>
<accession>A0A9J6DXG2</accession>
<gene>
    <name evidence="2" type="ORF">HPB51_022038</name>
</gene>
<protein>
    <recommendedName>
        <fullName evidence="1">Endonuclease/exonuclease/phosphatase domain-containing protein</fullName>
    </recommendedName>
</protein>
<dbReference type="GO" id="GO:0003824">
    <property type="term" value="F:catalytic activity"/>
    <property type="evidence" value="ECO:0007669"/>
    <property type="project" value="InterPro"/>
</dbReference>
<dbReference type="InterPro" id="IPR005135">
    <property type="entry name" value="Endo/exonuclease/phosphatase"/>
</dbReference>
<dbReference type="VEuPathDB" id="VectorBase:LOC119175583"/>
<name>A0A9J6DXG2_RHIMP</name>
<keyword evidence="3" id="KW-1185">Reference proteome</keyword>
<organism evidence="2 3">
    <name type="scientific">Rhipicephalus microplus</name>
    <name type="common">Cattle tick</name>
    <name type="synonym">Boophilus microplus</name>
    <dbReference type="NCBI Taxonomy" id="6941"/>
    <lineage>
        <taxon>Eukaryota</taxon>
        <taxon>Metazoa</taxon>
        <taxon>Ecdysozoa</taxon>
        <taxon>Arthropoda</taxon>
        <taxon>Chelicerata</taxon>
        <taxon>Arachnida</taxon>
        <taxon>Acari</taxon>
        <taxon>Parasitiformes</taxon>
        <taxon>Ixodida</taxon>
        <taxon>Ixodoidea</taxon>
        <taxon>Ixodidae</taxon>
        <taxon>Rhipicephalinae</taxon>
        <taxon>Rhipicephalus</taxon>
        <taxon>Boophilus</taxon>
    </lineage>
</organism>